<keyword evidence="8" id="KW-1185">Reference proteome</keyword>
<dbReference type="InterPro" id="IPR026635">
    <property type="entry name" value="Efm4/METTL10"/>
</dbReference>
<dbReference type="AlphaFoldDB" id="A0A811K1H5"/>
<keyword evidence="4 5" id="KW-0949">S-adenosyl-L-methionine</keyword>
<dbReference type="GO" id="GO:0016279">
    <property type="term" value="F:protein-lysine N-methyltransferase activity"/>
    <property type="evidence" value="ECO:0007669"/>
    <property type="project" value="UniProtKB-UniRule"/>
</dbReference>
<dbReference type="OrthoDB" id="540004at2759"/>
<dbReference type="EC" id="2.1.1.-" evidence="5"/>
<reference evidence="7" key="1">
    <citation type="submission" date="2020-09" db="EMBL/GenBank/DDBJ databases">
        <authorList>
            <person name="Kikuchi T."/>
        </authorList>
    </citation>
    <scope>NUCLEOTIDE SEQUENCE</scope>
    <source>
        <strain evidence="7">SH1</strain>
    </source>
</reference>
<evidence type="ECO:0000256" key="4">
    <source>
        <dbReference type="ARBA" id="ARBA00022691"/>
    </source>
</evidence>
<comment type="caution">
    <text evidence="7">The sequence shown here is derived from an EMBL/GenBank/DDBJ whole genome shotgun (WGS) entry which is preliminary data.</text>
</comment>
<evidence type="ECO:0000256" key="5">
    <source>
        <dbReference type="HAMAP-Rule" id="MF_03188"/>
    </source>
</evidence>
<organism evidence="7 8">
    <name type="scientific">Bursaphelenchus okinawaensis</name>
    <dbReference type="NCBI Taxonomy" id="465554"/>
    <lineage>
        <taxon>Eukaryota</taxon>
        <taxon>Metazoa</taxon>
        <taxon>Ecdysozoa</taxon>
        <taxon>Nematoda</taxon>
        <taxon>Chromadorea</taxon>
        <taxon>Rhabditida</taxon>
        <taxon>Tylenchina</taxon>
        <taxon>Tylenchomorpha</taxon>
        <taxon>Aphelenchoidea</taxon>
        <taxon>Aphelenchoididae</taxon>
        <taxon>Bursaphelenchus</taxon>
    </lineage>
</organism>
<dbReference type="EMBL" id="CAJFCW020000002">
    <property type="protein sequence ID" value="CAG9089772.1"/>
    <property type="molecule type" value="Genomic_DNA"/>
</dbReference>
<evidence type="ECO:0000313" key="8">
    <source>
        <dbReference type="Proteomes" id="UP000614601"/>
    </source>
</evidence>
<accession>A0A811K1H5</accession>
<dbReference type="Proteomes" id="UP000614601">
    <property type="component" value="Unassembled WGS sequence"/>
</dbReference>
<comment type="function">
    <text evidence="5">S-adenosyl-L-methionine-dependent protein-lysine N-methyltransferase that methylates elongation factor 1-alpha.</text>
</comment>
<dbReference type="GO" id="GO:0005737">
    <property type="term" value="C:cytoplasm"/>
    <property type="evidence" value="ECO:0007669"/>
    <property type="project" value="UniProtKB-SubCell"/>
</dbReference>
<dbReference type="EMBL" id="CAJFDH010000002">
    <property type="protein sequence ID" value="CAD5209644.1"/>
    <property type="molecule type" value="Genomic_DNA"/>
</dbReference>
<evidence type="ECO:0000259" key="6">
    <source>
        <dbReference type="Pfam" id="PF13847"/>
    </source>
</evidence>
<proteinExistence type="inferred from homology"/>
<name>A0A811K1H5_9BILA</name>
<evidence type="ECO:0000256" key="1">
    <source>
        <dbReference type="ARBA" id="ARBA00022490"/>
    </source>
</evidence>
<keyword evidence="1 5" id="KW-0963">Cytoplasm</keyword>
<sequence length="236" mass="26992">MADESMKPDFEASKLGTKEYWDQRYQQDLKTFEDCGEEGEIWFGKAAENRIVKFVEKYCSEYTRILDLGCANGSLLRKLYCKKFRYVSGVDYSEAAIKLARECIEKDESLKESSSFPIHIPLEVADLTSPSTLPESLKEEFDVLIDKGTWDAMSLGNADVKKYIQCHFALYNKLVTADHYFIIVSCNFTVEELVKLFTKDGDYCMVEELPNTNTFSFGGKAGKTTSGVVFKRIKYY</sequence>
<dbReference type="SUPFAM" id="SSF53335">
    <property type="entry name" value="S-adenosyl-L-methionine-dependent methyltransferases"/>
    <property type="match status" value="1"/>
</dbReference>
<dbReference type="Pfam" id="PF13847">
    <property type="entry name" value="Methyltransf_31"/>
    <property type="match status" value="1"/>
</dbReference>
<evidence type="ECO:0000313" key="7">
    <source>
        <dbReference type="EMBL" id="CAD5209644.1"/>
    </source>
</evidence>
<dbReference type="PANTHER" id="PTHR12843">
    <property type="entry name" value="PROTEIN-LYSINE N-METHYLTRANSFERASE METTL10"/>
    <property type="match status" value="1"/>
</dbReference>
<evidence type="ECO:0000256" key="3">
    <source>
        <dbReference type="ARBA" id="ARBA00022679"/>
    </source>
</evidence>
<feature type="domain" description="Methyltransferase" evidence="6">
    <location>
        <begin position="63"/>
        <end position="208"/>
    </location>
</feature>
<comment type="similarity">
    <text evidence="5">Belongs to the class I-like SAM-binding methyltransferase superfamily. EFM4 family.</text>
</comment>
<dbReference type="InterPro" id="IPR029063">
    <property type="entry name" value="SAM-dependent_MTases_sf"/>
</dbReference>
<keyword evidence="2 5" id="KW-0489">Methyltransferase</keyword>
<dbReference type="Proteomes" id="UP000783686">
    <property type="component" value="Unassembled WGS sequence"/>
</dbReference>
<dbReference type="PANTHER" id="PTHR12843:SF5">
    <property type="entry name" value="EEF1A LYSINE METHYLTRANSFERASE 2"/>
    <property type="match status" value="1"/>
</dbReference>
<evidence type="ECO:0000256" key="2">
    <source>
        <dbReference type="ARBA" id="ARBA00022603"/>
    </source>
</evidence>
<dbReference type="Gene3D" id="3.40.50.150">
    <property type="entry name" value="Vaccinia Virus protein VP39"/>
    <property type="match status" value="1"/>
</dbReference>
<comment type="subcellular location">
    <subcellularLocation>
        <location evidence="5">Cytoplasm</location>
    </subcellularLocation>
</comment>
<dbReference type="CDD" id="cd02440">
    <property type="entry name" value="AdoMet_MTases"/>
    <property type="match status" value="1"/>
</dbReference>
<dbReference type="GO" id="GO:0032259">
    <property type="term" value="P:methylation"/>
    <property type="evidence" value="ECO:0007669"/>
    <property type="project" value="UniProtKB-KW"/>
</dbReference>
<gene>
    <name evidence="7" type="ORF">BOKJ2_LOCUS2790</name>
</gene>
<dbReference type="InterPro" id="IPR025714">
    <property type="entry name" value="Methyltranfer_dom"/>
</dbReference>
<keyword evidence="3 5" id="KW-0808">Transferase</keyword>
<protein>
    <recommendedName>
        <fullName evidence="5">Protein-lysine N-methyltransferase BOKJ2_LOCUS2790</fullName>
        <ecNumber evidence="5">2.1.1.-</ecNumber>
    </recommendedName>
</protein>
<dbReference type="HAMAP" id="MF_03188">
    <property type="entry name" value="Methyltr_EFM4"/>
    <property type="match status" value="1"/>
</dbReference>